<evidence type="ECO:0000313" key="2">
    <source>
        <dbReference type="Proteomes" id="UP000095672"/>
    </source>
</evidence>
<dbReference type="PANTHER" id="PTHR33639">
    <property type="entry name" value="THIOL-DISULFIDE OXIDOREDUCTASE DCC"/>
    <property type="match status" value="1"/>
</dbReference>
<dbReference type="OrthoDB" id="9785438at2"/>
<gene>
    <name evidence="1" type="ORF">AUP74_02239</name>
</gene>
<organism evidence="1 2">
    <name type="scientific">Microbulbifer aggregans</name>
    <dbReference type="NCBI Taxonomy" id="1769779"/>
    <lineage>
        <taxon>Bacteria</taxon>
        <taxon>Pseudomonadati</taxon>
        <taxon>Pseudomonadota</taxon>
        <taxon>Gammaproteobacteria</taxon>
        <taxon>Cellvibrionales</taxon>
        <taxon>Microbulbiferaceae</taxon>
        <taxon>Microbulbifer</taxon>
    </lineage>
</organism>
<dbReference type="PANTHER" id="PTHR33639:SF2">
    <property type="entry name" value="DUF393 DOMAIN-CONTAINING PROTEIN"/>
    <property type="match status" value="1"/>
</dbReference>
<keyword evidence="2" id="KW-1185">Reference proteome</keyword>
<dbReference type="KEGG" id="micc:AUP74_02239"/>
<dbReference type="GO" id="GO:0015035">
    <property type="term" value="F:protein-disulfide reductase activity"/>
    <property type="evidence" value="ECO:0007669"/>
    <property type="project" value="InterPro"/>
</dbReference>
<accession>A0A1C9W914</accession>
<evidence type="ECO:0000313" key="1">
    <source>
        <dbReference type="EMBL" id="AOS97648.1"/>
    </source>
</evidence>
<name>A0A1C9W914_9GAMM</name>
<dbReference type="Pfam" id="PF04134">
    <property type="entry name" value="DCC1-like"/>
    <property type="match status" value="1"/>
</dbReference>
<proteinExistence type="predicted"/>
<dbReference type="RefSeq" id="WP_069947623.1">
    <property type="nucleotide sequence ID" value="NZ_CP014143.1"/>
</dbReference>
<reference evidence="2" key="1">
    <citation type="submission" date="2016-01" db="EMBL/GenBank/DDBJ databases">
        <title>Complete genome sequence of Microbulbifer sp. CCB-MM1, a halophile isolated from Matang Mangrove Forest, Perak.</title>
        <authorList>
            <person name="Moh T.H."/>
            <person name="Dinesh B."/>
            <person name="Lau N.-S."/>
            <person name="Go F."/>
            <person name="Alexander Chong S.-C."/>
        </authorList>
    </citation>
    <scope>NUCLEOTIDE SEQUENCE [LARGE SCALE GENOMIC DNA]</scope>
    <source>
        <strain evidence="2">CCB-MM1</strain>
    </source>
</reference>
<dbReference type="AlphaFoldDB" id="A0A1C9W914"/>
<dbReference type="EMBL" id="CP014143">
    <property type="protein sequence ID" value="AOS97648.1"/>
    <property type="molecule type" value="Genomic_DNA"/>
</dbReference>
<dbReference type="PATRIC" id="fig|1769779.3.peg.2233"/>
<sequence length="149" mass="17460">MPRALPDRIILFDSVCNLCNGWAHLVLKHDRRALFTLCRVQSPAGQHLLAEMQRPLDAFETVLYLERDNAGRHQVYEKSSAALRVMAQLPMPWKALALVQFVPRSIRDWLYDRVARNRYRLFGRREECRLPTAAEKPRFLEELDENEAD</sequence>
<protein>
    <recommendedName>
        <fullName evidence="3">Thiol-disulfide oxidoreductase DCC</fullName>
    </recommendedName>
</protein>
<evidence type="ECO:0008006" key="3">
    <source>
        <dbReference type="Google" id="ProtNLM"/>
    </source>
</evidence>
<dbReference type="STRING" id="1769779.AUP74_02239"/>
<dbReference type="InterPro" id="IPR052927">
    <property type="entry name" value="DCC_oxidoreductase"/>
</dbReference>
<dbReference type="InterPro" id="IPR007263">
    <property type="entry name" value="DCC1-like"/>
</dbReference>
<dbReference type="Proteomes" id="UP000095672">
    <property type="component" value="Chromosome"/>
</dbReference>